<accession>A0A1I0F377</accession>
<dbReference type="SUPFAM" id="SSF54001">
    <property type="entry name" value="Cysteine proteinases"/>
    <property type="match status" value="1"/>
</dbReference>
<evidence type="ECO:0008006" key="3">
    <source>
        <dbReference type="Google" id="ProtNLM"/>
    </source>
</evidence>
<keyword evidence="2" id="KW-1185">Reference proteome</keyword>
<organism evidence="1 2">
    <name type="scientific">Oceanobacillus limi</name>
    <dbReference type="NCBI Taxonomy" id="930131"/>
    <lineage>
        <taxon>Bacteria</taxon>
        <taxon>Bacillati</taxon>
        <taxon>Bacillota</taxon>
        <taxon>Bacilli</taxon>
        <taxon>Bacillales</taxon>
        <taxon>Bacillaceae</taxon>
        <taxon>Oceanobacillus</taxon>
    </lineage>
</organism>
<gene>
    <name evidence="1" type="ORF">SAMN05216389_11376</name>
</gene>
<dbReference type="Proteomes" id="UP000198618">
    <property type="component" value="Unassembled WGS sequence"/>
</dbReference>
<dbReference type="EMBL" id="FOHE01000013">
    <property type="protein sequence ID" value="SET51843.1"/>
    <property type="molecule type" value="Genomic_DNA"/>
</dbReference>
<evidence type="ECO:0000313" key="1">
    <source>
        <dbReference type="EMBL" id="SET51843.1"/>
    </source>
</evidence>
<protein>
    <recommendedName>
        <fullName evidence="3">Permuted papain-like amidase enzyme, YaeF/YiiX, C92 family</fullName>
    </recommendedName>
</protein>
<reference evidence="1 2" key="1">
    <citation type="submission" date="2016-10" db="EMBL/GenBank/DDBJ databases">
        <authorList>
            <person name="de Groot N.N."/>
        </authorList>
    </citation>
    <scope>NUCLEOTIDE SEQUENCE [LARGE SCALE GENOMIC DNA]</scope>
    <source>
        <strain evidence="1 2">IBRC-M 10780</strain>
    </source>
</reference>
<name>A0A1I0F377_9BACI</name>
<dbReference type="InterPro" id="IPR038765">
    <property type="entry name" value="Papain-like_cys_pep_sf"/>
</dbReference>
<dbReference type="RefSeq" id="WP_090870921.1">
    <property type="nucleotide sequence ID" value="NZ_FOHE01000013.1"/>
</dbReference>
<dbReference type="Gene3D" id="3.90.1720.10">
    <property type="entry name" value="endopeptidase domain like (from Nostoc punctiforme)"/>
    <property type="match status" value="1"/>
</dbReference>
<dbReference type="OrthoDB" id="1645744at2"/>
<proteinExistence type="predicted"/>
<dbReference type="AlphaFoldDB" id="A0A1I0F377"/>
<evidence type="ECO:0000313" key="2">
    <source>
        <dbReference type="Proteomes" id="UP000198618"/>
    </source>
</evidence>
<dbReference type="STRING" id="930131.SAMN05216389_11376"/>
<sequence>MREKSIYLLFSDTGTYLSRAINYCTKQSLNHVSIGFDSELKEVYSFGRINPRNPFSGGFVKEDIRGDFLERANCKIYTMQITESDYNKILTNIKEIEAEASNYKYNFIGLIGVLLQIEINRKNALFCSQFVATVLKDCKELCLEKPHCFVTPADIREQLGLQLIYQGKLGDYPDQLIAESDIKSDETLVPKQSFLLLVSKKVKQYVFR</sequence>